<name>A0AA39WJI6_9PEZI</name>
<feature type="compositionally biased region" description="Low complexity" evidence="1">
    <location>
        <begin position="15"/>
        <end position="26"/>
    </location>
</feature>
<sequence>MLAGISSLLGGRAGQTGQSSTGSQQAPTPPPVTVTGVRIPVDGSPAHLLPLTTTPSIEKVDRAWRLRDKVRLDFLPDQHVPRSMHLEQQAVLRRALLGLPPMDEREGLHVRQRYCSPKKYFILQPEQRQCAGAYYAFYSFALDDLVQNMGVAGWIVNASDGPFFGNAFLMKLVPQEKDEDGSAVYEDVGPEFLEVLACGPVEGVATCRPPSWPERDVSHRRHSIEPVQELCYTRCAP</sequence>
<dbReference type="EMBL" id="JAULSU010000005">
    <property type="protein sequence ID" value="KAK0616547.1"/>
    <property type="molecule type" value="Genomic_DNA"/>
</dbReference>
<gene>
    <name evidence="2" type="ORF">B0T14DRAFT_568141</name>
</gene>
<organism evidence="2 3">
    <name type="scientific">Immersiella caudata</name>
    <dbReference type="NCBI Taxonomy" id="314043"/>
    <lineage>
        <taxon>Eukaryota</taxon>
        <taxon>Fungi</taxon>
        <taxon>Dikarya</taxon>
        <taxon>Ascomycota</taxon>
        <taxon>Pezizomycotina</taxon>
        <taxon>Sordariomycetes</taxon>
        <taxon>Sordariomycetidae</taxon>
        <taxon>Sordariales</taxon>
        <taxon>Lasiosphaeriaceae</taxon>
        <taxon>Immersiella</taxon>
    </lineage>
</organism>
<evidence type="ECO:0000313" key="3">
    <source>
        <dbReference type="Proteomes" id="UP001175000"/>
    </source>
</evidence>
<comment type="caution">
    <text evidence="2">The sequence shown here is derived from an EMBL/GenBank/DDBJ whole genome shotgun (WGS) entry which is preliminary data.</text>
</comment>
<evidence type="ECO:0000256" key="1">
    <source>
        <dbReference type="SAM" id="MobiDB-lite"/>
    </source>
</evidence>
<protein>
    <submittedName>
        <fullName evidence="2">Uncharacterized protein</fullName>
    </submittedName>
</protein>
<feature type="region of interest" description="Disordered" evidence="1">
    <location>
        <begin position="1"/>
        <end position="35"/>
    </location>
</feature>
<reference evidence="2" key="1">
    <citation type="submission" date="2023-06" db="EMBL/GenBank/DDBJ databases">
        <title>Genome-scale phylogeny and comparative genomics of the fungal order Sordariales.</title>
        <authorList>
            <consortium name="Lawrence Berkeley National Laboratory"/>
            <person name="Hensen N."/>
            <person name="Bonometti L."/>
            <person name="Westerberg I."/>
            <person name="Brannstrom I.O."/>
            <person name="Guillou S."/>
            <person name="Cros-Aarteil S."/>
            <person name="Calhoun S."/>
            <person name="Haridas S."/>
            <person name="Kuo A."/>
            <person name="Mondo S."/>
            <person name="Pangilinan J."/>
            <person name="Riley R."/>
            <person name="Labutti K."/>
            <person name="Andreopoulos B."/>
            <person name="Lipzen A."/>
            <person name="Chen C."/>
            <person name="Yanf M."/>
            <person name="Daum C."/>
            <person name="Ng V."/>
            <person name="Clum A."/>
            <person name="Steindorff A."/>
            <person name="Ohm R."/>
            <person name="Martin F."/>
            <person name="Silar P."/>
            <person name="Natvig D."/>
            <person name="Lalanne C."/>
            <person name="Gautier V."/>
            <person name="Ament-Velasquez S.L."/>
            <person name="Kruys A."/>
            <person name="Hutchinson M.I."/>
            <person name="Powell A.J."/>
            <person name="Barry K."/>
            <person name="Miller A.N."/>
            <person name="Grigoriev I.V."/>
            <person name="Debuchy R."/>
            <person name="Gladieux P."/>
            <person name="Thoren M.H."/>
            <person name="Johannesson H."/>
        </authorList>
    </citation>
    <scope>NUCLEOTIDE SEQUENCE</scope>
    <source>
        <strain evidence="2">CBS 606.72</strain>
    </source>
</reference>
<evidence type="ECO:0000313" key="2">
    <source>
        <dbReference type="EMBL" id="KAK0616547.1"/>
    </source>
</evidence>
<dbReference type="Proteomes" id="UP001175000">
    <property type="component" value="Unassembled WGS sequence"/>
</dbReference>
<proteinExistence type="predicted"/>
<keyword evidence="3" id="KW-1185">Reference proteome</keyword>
<dbReference type="AlphaFoldDB" id="A0AA39WJI6"/>
<accession>A0AA39WJI6</accession>